<comment type="similarity">
    <text evidence="1">Belongs to the cornifelin family.</text>
</comment>
<name>A0A815P9H3_9BILA</name>
<evidence type="ECO:0000256" key="1">
    <source>
        <dbReference type="ARBA" id="ARBA00009024"/>
    </source>
</evidence>
<dbReference type="EMBL" id="CAJOAY010001891">
    <property type="protein sequence ID" value="CAF3899050.1"/>
    <property type="molecule type" value="Genomic_DNA"/>
</dbReference>
<organism evidence="2 4">
    <name type="scientific">Adineta steineri</name>
    <dbReference type="NCBI Taxonomy" id="433720"/>
    <lineage>
        <taxon>Eukaryota</taxon>
        <taxon>Metazoa</taxon>
        <taxon>Spiralia</taxon>
        <taxon>Gnathifera</taxon>
        <taxon>Rotifera</taxon>
        <taxon>Eurotatoria</taxon>
        <taxon>Bdelloidea</taxon>
        <taxon>Adinetida</taxon>
        <taxon>Adinetidae</taxon>
        <taxon>Adineta</taxon>
    </lineage>
</organism>
<evidence type="ECO:0000313" key="3">
    <source>
        <dbReference type="EMBL" id="CAF3899050.1"/>
    </source>
</evidence>
<dbReference type="Proteomes" id="UP000663881">
    <property type="component" value="Unassembled WGS sequence"/>
</dbReference>
<evidence type="ECO:0000313" key="4">
    <source>
        <dbReference type="Proteomes" id="UP000663860"/>
    </source>
</evidence>
<dbReference type="Pfam" id="PF04749">
    <property type="entry name" value="PLAC8"/>
    <property type="match status" value="1"/>
</dbReference>
<evidence type="ECO:0000313" key="2">
    <source>
        <dbReference type="EMBL" id="CAF1445979.1"/>
    </source>
</evidence>
<dbReference type="AlphaFoldDB" id="A0A815P9H3"/>
<comment type="caution">
    <text evidence="2">The sequence shown here is derived from an EMBL/GenBank/DDBJ whole genome shotgun (WGS) entry which is preliminary data.</text>
</comment>
<dbReference type="Proteomes" id="UP000663860">
    <property type="component" value="Unassembled WGS sequence"/>
</dbReference>
<dbReference type="EMBL" id="CAJNOE010001725">
    <property type="protein sequence ID" value="CAF1445979.1"/>
    <property type="molecule type" value="Genomic_DNA"/>
</dbReference>
<accession>A0A815P9H3</accession>
<sequence length="68" mass="7414">MNEIAKSINDDSTCGCCVPSRVAVYRMRMRSILKIRGNAMNDCCVATHCGLCAAVQMKSELMSRGLAQ</sequence>
<protein>
    <submittedName>
        <fullName evidence="2">Uncharacterized protein</fullName>
    </submittedName>
</protein>
<reference evidence="2" key="1">
    <citation type="submission" date="2021-02" db="EMBL/GenBank/DDBJ databases">
        <authorList>
            <person name="Nowell W R."/>
        </authorList>
    </citation>
    <scope>NUCLEOTIDE SEQUENCE</scope>
</reference>
<gene>
    <name evidence="2" type="ORF">IZO911_LOCUS42083</name>
    <name evidence="3" type="ORF">OKA104_LOCUS24083</name>
</gene>
<proteinExistence type="inferred from homology"/>
<dbReference type="InterPro" id="IPR006461">
    <property type="entry name" value="PLAC_motif_containing"/>
</dbReference>